<name>A0A1G7LLQ3_9ACTN</name>
<dbReference type="InterPro" id="IPR003018">
    <property type="entry name" value="GAF"/>
</dbReference>
<dbReference type="Gene3D" id="3.30.450.40">
    <property type="match status" value="1"/>
</dbReference>
<protein>
    <recommendedName>
        <fullName evidence="2">GAF domain-containing protein</fullName>
    </recommendedName>
</protein>
<feature type="compositionally biased region" description="Low complexity" evidence="1">
    <location>
        <begin position="418"/>
        <end position="429"/>
    </location>
</feature>
<gene>
    <name evidence="3" type="ORF">SAMN05216260_108265</name>
</gene>
<evidence type="ECO:0000256" key="1">
    <source>
        <dbReference type="SAM" id="MobiDB-lite"/>
    </source>
</evidence>
<dbReference type="AlphaFoldDB" id="A0A1G7LLQ3"/>
<feature type="domain" description="GAF" evidence="2">
    <location>
        <begin position="112"/>
        <end position="217"/>
    </location>
</feature>
<evidence type="ECO:0000313" key="3">
    <source>
        <dbReference type="EMBL" id="SDF49930.1"/>
    </source>
</evidence>
<dbReference type="EMBL" id="FNAX01000008">
    <property type="protein sequence ID" value="SDF49930.1"/>
    <property type="molecule type" value="Genomic_DNA"/>
</dbReference>
<dbReference type="Proteomes" id="UP000198614">
    <property type="component" value="Unassembled WGS sequence"/>
</dbReference>
<sequence>MAHTVVDVTRLAAQDPVQAAQVLGEMRTAALGSRRAGMAPRAVIEESWSRVLRSGLDPDREPRIALLGRDEIERRRQESPLRHVVPVLRETLLSVAEPAHHIMVVADAEGRVLWREGGAPVLRRADGMGLEVGADWSEEALATNGVGTPLVARRPVQVFSGEHFVRALLRWTCAGAPINDPRDGRLLGIVNVSGPLEAMHPTTLAWVDSLARLAEARLRELHLTSLERLRAVAAPLMARMDGSGALAVDRDGWTAAVASLPYTPRVALPASLSAGRGSVPGLGPCAVEPLPGGWLLRPQEPPAEARAVLRMVLDVSRPRHWTVTVSGGTGDWTHVLSLRHAELLCLLALDRAGRTASTLAGDLFGDPRRTVTVRAELSRMRRYLGPLLAHRPYRLHEDAEVEVRFPADRGGLLPPSTAPGVVRARAAGPRGTGPRGTG</sequence>
<evidence type="ECO:0000313" key="4">
    <source>
        <dbReference type="Proteomes" id="UP000198614"/>
    </source>
</evidence>
<feature type="region of interest" description="Disordered" evidence="1">
    <location>
        <begin position="410"/>
        <end position="438"/>
    </location>
</feature>
<dbReference type="Pfam" id="PF01590">
    <property type="entry name" value="GAF"/>
    <property type="match status" value="1"/>
</dbReference>
<reference evidence="3 4" key="1">
    <citation type="submission" date="2016-10" db="EMBL/GenBank/DDBJ databases">
        <authorList>
            <person name="de Groot N.N."/>
        </authorList>
    </citation>
    <scope>NUCLEOTIDE SEQUENCE [LARGE SCALE GENOMIC DNA]</scope>
    <source>
        <strain evidence="3 4">CGMCC 4.1859</strain>
    </source>
</reference>
<evidence type="ECO:0000259" key="2">
    <source>
        <dbReference type="Pfam" id="PF01590"/>
    </source>
</evidence>
<organism evidence="3 4">
    <name type="scientific">Streptomyces griseoaurantiacus</name>
    <dbReference type="NCBI Taxonomy" id="68213"/>
    <lineage>
        <taxon>Bacteria</taxon>
        <taxon>Bacillati</taxon>
        <taxon>Actinomycetota</taxon>
        <taxon>Actinomycetes</taxon>
        <taxon>Kitasatosporales</taxon>
        <taxon>Streptomycetaceae</taxon>
        <taxon>Streptomyces</taxon>
        <taxon>Streptomyces aurantiacus group</taxon>
    </lineage>
</organism>
<dbReference type="InterPro" id="IPR029016">
    <property type="entry name" value="GAF-like_dom_sf"/>
</dbReference>
<accession>A0A1G7LLQ3</accession>
<proteinExistence type="predicted"/>